<dbReference type="PANTHER" id="PTHR30480">
    <property type="entry name" value="BETA-HEXOSAMINIDASE-RELATED"/>
    <property type="match status" value="1"/>
</dbReference>
<dbReference type="GO" id="GO:0004563">
    <property type="term" value="F:beta-N-acetylhexosaminidase activity"/>
    <property type="evidence" value="ECO:0007669"/>
    <property type="project" value="UniProtKB-UniRule"/>
</dbReference>
<evidence type="ECO:0000256" key="4">
    <source>
        <dbReference type="ARBA" id="ARBA00022801"/>
    </source>
</evidence>
<sequence length="357" mass="39182">MSLGPLMLDVIGTELTEEDCRRLTHPLVGGVILFARNYKSPTQLSELTASIRALRSPSLLIAIDQEGGRVQRCRDGFTQLPSMRVLGELWEKNPESALFLAQHIGYILAVELKACGVDLSFTPVLDLDYGQSSVIGDRAFHNAPQIVFELAQALMRGLQVAGMMAVGKHFPGHGAIQVDTHVETGIDNRSYAAIAEKDLIPFRHMIENGLAGVMAAHVIYPAIDANPAGFSDKWLQTILRNELGFTGCIFSDDLCMQAAKNYGDITHRVAQALRAGCTMALVCNDTHAADELLGALQWQSSAIDMARLERMRGQPSIIDSMRELQQTEQYVQAVAAISKMNQECCQCFCMSKVEELL</sequence>
<name>A0A4Y1YT75_9PROT</name>
<evidence type="ECO:0000256" key="6">
    <source>
        <dbReference type="ARBA" id="ARBA00022984"/>
    </source>
</evidence>
<dbReference type="Pfam" id="PF00933">
    <property type="entry name" value="Glyco_hydro_3"/>
    <property type="match status" value="1"/>
</dbReference>
<dbReference type="GO" id="GO:0051301">
    <property type="term" value="P:cell division"/>
    <property type="evidence" value="ECO:0007669"/>
    <property type="project" value="UniProtKB-KW"/>
</dbReference>
<keyword evidence="7 10" id="KW-0326">Glycosidase</keyword>
<evidence type="ECO:0000256" key="10">
    <source>
        <dbReference type="HAMAP-Rule" id="MF_00364"/>
    </source>
</evidence>
<dbReference type="UniPathway" id="UPA00544"/>
<keyword evidence="13" id="KW-1185">Reference proteome</keyword>
<evidence type="ECO:0000256" key="2">
    <source>
        <dbReference type="ARBA" id="ARBA00022490"/>
    </source>
</evidence>
<keyword evidence="4 10" id="KW-0378">Hydrolase</keyword>
<dbReference type="InterPro" id="IPR022956">
    <property type="entry name" value="Beta_hexosaminidase_bac"/>
</dbReference>
<evidence type="ECO:0000256" key="9">
    <source>
        <dbReference type="ARBA" id="ARBA00023316"/>
    </source>
</evidence>
<dbReference type="GO" id="GO:0009252">
    <property type="term" value="P:peptidoglycan biosynthetic process"/>
    <property type="evidence" value="ECO:0007669"/>
    <property type="project" value="UniProtKB-KW"/>
</dbReference>
<comment type="function">
    <text evidence="10">Plays a role in peptidoglycan recycling by cleaving the terminal beta-1,4-linked N-acetylglucosamine (GlcNAc) from peptide-linked peptidoglycan fragments, giving rise to free GlcNAc, anhydro-N-acetylmuramic acid and anhydro-N-acetylmuramic acid-linked peptides.</text>
</comment>
<evidence type="ECO:0000259" key="11">
    <source>
        <dbReference type="Pfam" id="PF00933"/>
    </source>
</evidence>
<feature type="domain" description="Glycoside hydrolase family 3 N-terminal" evidence="11">
    <location>
        <begin position="8"/>
        <end position="304"/>
    </location>
</feature>
<dbReference type="InterPro" id="IPR017853">
    <property type="entry name" value="GH"/>
</dbReference>
<evidence type="ECO:0000256" key="1">
    <source>
        <dbReference type="ARBA" id="ARBA00001231"/>
    </source>
</evidence>
<dbReference type="NCBIfam" id="NF003740">
    <property type="entry name" value="PRK05337.1"/>
    <property type="match status" value="1"/>
</dbReference>
<keyword evidence="2 10" id="KW-0963">Cytoplasm</keyword>
<protein>
    <recommendedName>
        <fullName evidence="10">Beta-hexosaminidase</fullName>
        <ecNumber evidence="10">3.2.1.52</ecNumber>
    </recommendedName>
    <alternativeName>
        <fullName evidence="10">Beta-N-acetylhexosaminidase</fullName>
    </alternativeName>
    <alternativeName>
        <fullName evidence="10">N-acetyl-beta-glucosaminidase</fullName>
    </alternativeName>
</protein>
<evidence type="ECO:0000256" key="8">
    <source>
        <dbReference type="ARBA" id="ARBA00023306"/>
    </source>
</evidence>
<reference evidence="12 13" key="1">
    <citation type="submission" date="2019-06" db="EMBL/GenBank/DDBJ databases">
        <title>Nitrosomonas stercoris KYUHI-S whole genome shotgun sequence.</title>
        <authorList>
            <person name="Nakagawa T."/>
            <person name="Tsuchiya Y."/>
            <person name="Takahashi R."/>
        </authorList>
    </citation>
    <scope>NUCLEOTIDE SEQUENCE [LARGE SCALE GENOMIC DNA]</scope>
    <source>
        <strain evidence="12 13">KYUHI-S</strain>
    </source>
</reference>
<evidence type="ECO:0000256" key="5">
    <source>
        <dbReference type="ARBA" id="ARBA00022960"/>
    </source>
</evidence>
<comment type="subcellular location">
    <subcellularLocation>
        <location evidence="10">Cytoplasm</location>
    </subcellularLocation>
</comment>
<comment type="catalytic activity">
    <reaction evidence="1 10">
        <text>Hydrolysis of terminal non-reducing N-acetyl-D-hexosamine residues in N-acetyl-beta-D-hexosaminides.</text>
        <dbReference type="EC" id="3.2.1.52"/>
    </reaction>
</comment>
<dbReference type="HAMAP" id="MF_00364">
    <property type="entry name" value="NagZ"/>
    <property type="match status" value="1"/>
</dbReference>
<comment type="pathway">
    <text evidence="10">Cell wall biogenesis; peptidoglycan recycling.</text>
</comment>
<dbReference type="InterPro" id="IPR001764">
    <property type="entry name" value="Glyco_hydro_3_N"/>
</dbReference>
<feature type="active site" description="Nucleophile" evidence="10">
    <location>
        <position position="252"/>
    </location>
</feature>
<dbReference type="PANTHER" id="PTHR30480:SF13">
    <property type="entry name" value="BETA-HEXOSAMINIDASE"/>
    <property type="match status" value="1"/>
</dbReference>
<dbReference type="EC" id="3.2.1.52" evidence="10"/>
<dbReference type="AlphaFoldDB" id="A0A4Y1YT75"/>
<evidence type="ECO:0000256" key="3">
    <source>
        <dbReference type="ARBA" id="ARBA00022618"/>
    </source>
</evidence>
<evidence type="ECO:0000313" key="13">
    <source>
        <dbReference type="Proteomes" id="UP000316473"/>
    </source>
</evidence>
<feature type="binding site" evidence="10">
    <location>
        <position position="72"/>
    </location>
    <ligand>
        <name>substrate</name>
    </ligand>
</feature>
<keyword evidence="8 10" id="KW-0131">Cell cycle</keyword>
<dbReference type="GO" id="GO:0009254">
    <property type="term" value="P:peptidoglycan turnover"/>
    <property type="evidence" value="ECO:0007669"/>
    <property type="project" value="UniProtKB-UniRule"/>
</dbReference>
<dbReference type="KEGG" id="nst:Nstercoris_02204"/>
<dbReference type="Proteomes" id="UP000316473">
    <property type="component" value="Chromosome"/>
</dbReference>
<dbReference type="GO" id="GO:0008360">
    <property type="term" value="P:regulation of cell shape"/>
    <property type="evidence" value="ECO:0007669"/>
    <property type="project" value="UniProtKB-KW"/>
</dbReference>
<feature type="active site" description="Proton donor/acceptor" evidence="10">
    <location>
        <position position="181"/>
    </location>
</feature>
<gene>
    <name evidence="10" type="primary">nagZ</name>
    <name evidence="12" type="ORF">Nstercoris_02204</name>
</gene>
<dbReference type="SUPFAM" id="SSF51445">
    <property type="entry name" value="(Trans)glycosidases"/>
    <property type="match status" value="1"/>
</dbReference>
<keyword evidence="3 10" id="KW-0132">Cell division</keyword>
<keyword evidence="5 10" id="KW-0133">Cell shape</keyword>
<dbReference type="InterPro" id="IPR050226">
    <property type="entry name" value="NagZ_Beta-hexosaminidase"/>
</dbReference>
<dbReference type="GO" id="GO:0005975">
    <property type="term" value="P:carbohydrate metabolic process"/>
    <property type="evidence" value="ECO:0007669"/>
    <property type="project" value="InterPro"/>
</dbReference>
<dbReference type="GO" id="GO:0071555">
    <property type="term" value="P:cell wall organization"/>
    <property type="evidence" value="ECO:0007669"/>
    <property type="project" value="UniProtKB-KW"/>
</dbReference>
<proteinExistence type="inferred from homology"/>
<feature type="site" description="Important for catalytic activity" evidence="10">
    <location>
        <position position="179"/>
    </location>
</feature>
<feature type="binding site" evidence="10">
    <location>
        <position position="64"/>
    </location>
    <ligand>
        <name>substrate</name>
    </ligand>
</feature>
<dbReference type="InterPro" id="IPR036962">
    <property type="entry name" value="Glyco_hydro_3_N_sf"/>
</dbReference>
<dbReference type="GO" id="GO:0005737">
    <property type="term" value="C:cytoplasm"/>
    <property type="evidence" value="ECO:0007669"/>
    <property type="project" value="UniProtKB-SubCell"/>
</dbReference>
<dbReference type="EMBL" id="AP019755">
    <property type="protein sequence ID" value="BBL35925.1"/>
    <property type="molecule type" value="Genomic_DNA"/>
</dbReference>
<keyword evidence="9 10" id="KW-0961">Cell wall biogenesis/degradation</keyword>
<feature type="binding site" evidence="10">
    <location>
        <begin position="168"/>
        <end position="169"/>
    </location>
    <ligand>
        <name>substrate</name>
    </ligand>
</feature>
<comment type="similarity">
    <text evidence="10">Belongs to the glycosyl hydrolase 3 family. NagZ subfamily.</text>
</comment>
<evidence type="ECO:0000313" key="12">
    <source>
        <dbReference type="EMBL" id="BBL35925.1"/>
    </source>
</evidence>
<dbReference type="Gene3D" id="3.20.20.300">
    <property type="entry name" value="Glycoside hydrolase, family 3, N-terminal domain"/>
    <property type="match status" value="1"/>
</dbReference>
<accession>A0A4Y1YT75</accession>
<keyword evidence="6 10" id="KW-0573">Peptidoglycan synthesis</keyword>
<evidence type="ECO:0000256" key="7">
    <source>
        <dbReference type="ARBA" id="ARBA00023295"/>
    </source>
</evidence>
<organism evidence="12 13">
    <name type="scientific">Nitrosomonas stercoris</name>
    <dbReference type="NCBI Taxonomy" id="1444684"/>
    <lineage>
        <taxon>Bacteria</taxon>
        <taxon>Pseudomonadati</taxon>
        <taxon>Pseudomonadota</taxon>
        <taxon>Betaproteobacteria</taxon>
        <taxon>Nitrosomonadales</taxon>
        <taxon>Nitrosomonadaceae</taxon>
        <taxon>Nitrosomonas</taxon>
    </lineage>
</organism>
<feature type="binding site" evidence="10">
    <location>
        <position position="138"/>
    </location>
    <ligand>
        <name>substrate</name>
    </ligand>
</feature>